<comment type="caution">
    <text evidence="1">The sequence shown here is derived from an EMBL/GenBank/DDBJ whole genome shotgun (WGS) entry which is preliminary data.</text>
</comment>
<sequence length="101" mass="11553">MSKNKKFKGYKKILGGNGTRAVHIIDSKVRLWQNIKEDSKGNTPIYTAVSLLRIIHNLQAATAQEKTSRHGWFNRAYKYQDQGFKIQYNIQGTSKNSPTLI</sequence>
<keyword evidence="2" id="KW-1185">Reference proteome</keyword>
<proteinExistence type="predicted"/>
<organism evidence="1 2">
    <name type="scientific">Marinibactrum halimedae</name>
    <dbReference type="NCBI Taxonomy" id="1444977"/>
    <lineage>
        <taxon>Bacteria</taxon>
        <taxon>Pseudomonadati</taxon>
        <taxon>Pseudomonadota</taxon>
        <taxon>Gammaproteobacteria</taxon>
        <taxon>Cellvibrionales</taxon>
        <taxon>Cellvibrionaceae</taxon>
        <taxon>Marinibactrum</taxon>
    </lineage>
</organism>
<name>A0AA37TDN0_9GAMM</name>
<accession>A0AA37TDN0</accession>
<reference evidence="1 2" key="1">
    <citation type="journal article" date="2014" name="Int. J. Syst. Evol. Microbiol.">
        <title>Complete genome sequence of Corynebacterium casei LMG S-19264T (=DSM 44701T), isolated from a smear-ripened cheese.</title>
        <authorList>
            <consortium name="US DOE Joint Genome Institute (JGI-PGF)"/>
            <person name="Walter F."/>
            <person name="Albersmeier A."/>
            <person name="Kalinowski J."/>
            <person name="Ruckert C."/>
        </authorList>
    </citation>
    <scope>NUCLEOTIDE SEQUENCE [LARGE SCALE GENOMIC DNA]</scope>
    <source>
        <strain evidence="1 2">NBRC 110095</strain>
    </source>
</reference>
<dbReference type="Proteomes" id="UP001156870">
    <property type="component" value="Unassembled WGS sequence"/>
</dbReference>
<gene>
    <name evidence="1" type="ORF">GCM10007877_36290</name>
</gene>
<evidence type="ECO:0000313" key="1">
    <source>
        <dbReference type="EMBL" id="GLS27910.1"/>
    </source>
</evidence>
<protein>
    <submittedName>
        <fullName evidence="1">Uncharacterized protein</fullName>
    </submittedName>
</protein>
<dbReference type="EMBL" id="BSPD01000092">
    <property type="protein sequence ID" value="GLS27910.1"/>
    <property type="molecule type" value="Genomic_DNA"/>
</dbReference>
<dbReference type="AlphaFoldDB" id="A0AA37TDN0"/>
<dbReference type="RefSeq" id="WP_232595134.1">
    <property type="nucleotide sequence ID" value="NZ_BSPD01000092.1"/>
</dbReference>
<evidence type="ECO:0000313" key="2">
    <source>
        <dbReference type="Proteomes" id="UP001156870"/>
    </source>
</evidence>